<organism evidence="7 8">
    <name type="scientific">Natronoarchaeum mannanilyticum</name>
    <dbReference type="NCBI Taxonomy" id="926360"/>
    <lineage>
        <taxon>Archaea</taxon>
        <taxon>Methanobacteriati</taxon>
        <taxon>Methanobacteriota</taxon>
        <taxon>Stenosarchaea group</taxon>
        <taxon>Halobacteria</taxon>
        <taxon>Halobacteriales</taxon>
        <taxon>Natronoarchaeaceae</taxon>
    </lineage>
</organism>
<dbReference type="InterPro" id="IPR006977">
    <property type="entry name" value="Yip1_dom"/>
</dbReference>
<evidence type="ECO:0000256" key="4">
    <source>
        <dbReference type="ARBA" id="ARBA00023136"/>
    </source>
</evidence>
<evidence type="ECO:0000256" key="3">
    <source>
        <dbReference type="ARBA" id="ARBA00022989"/>
    </source>
</evidence>
<dbReference type="AlphaFoldDB" id="A0AAV3T5F6"/>
<dbReference type="Proteomes" id="UP001500420">
    <property type="component" value="Unassembled WGS sequence"/>
</dbReference>
<sequence>MVTEPDAFIDQYDEDHGIGYPIKFVALSVIAMALPITLLMVLANLSSPADLRAAAIIGAAIVLIGFVASIIEMLLVHGVVYALGGREGSVSTFEAYAFPSAVRLGLAWIPLVNLAVGFYGLYLQIKTLASFQGVSSGRSAVALVFASLLVLPTMVIAIAVIAAFFLELGGGGGAPV</sequence>
<keyword evidence="4 5" id="KW-0472">Membrane</keyword>
<evidence type="ECO:0000259" key="6">
    <source>
        <dbReference type="Pfam" id="PF04893"/>
    </source>
</evidence>
<feature type="transmembrane region" description="Helical" evidence="5">
    <location>
        <begin position="101"/>
        <end position="122"/>
    </location>
</feature>
<evidence type="ECO:0000313" key="7">
    <source>
        <dbReference type="EMBL" id="GAA0663869.1"/>
    </source>
</evidence>
<keyword evidence="3 5" id="KW-1133">Transmembrane helix</keyword>
<reference evidence="7 8" key="1">
    <citation type="journal article" date="2019" name="Int. J. Syst. Evol. Microbiol.">
        <title>The Global Catalogue of Microorganisms (GCM) 10K type strain sequencing project: providing services to taxonomists for standard genome sequencing and annotation.</title>
        <authorList>
            <consortium name="The Broad Institute Genomics Platform"/>
            <consortium name="The Broad Institute Genome Sequencing Center for Infectious Disease"/>
            <person name="Wu L."/>
            <person name="Ma J."/>
        </authorList>
    </citation>
    <scope>NUCLEOTIDE SEQUENCE [LARGE SCALE GENOMIC DNA]</scope>
    <source>
        <strain evidence="7 8">JCM 16328</strain>
    </source>
</reference>
<evidence type="ECO:0000256" key="1">
    <source>
        <dbReference type="ARBA" id="ARBA00004141"/>
    </source>
</evidence>
<evidence type="ECO:0000313" key="8">
    <source>
        <dbReference type="Proteomes" id="UP001500420"/>
    </source>
</evidence>
<name>A0AAV3T5F6_9EURY</name>
<keyword evidence="2 5" id="KW-0812">Transmembrane</keyword>
<feature type="transmembrane region" description="Helical" evidence="5">
    <location>
        <begin position="143"/>
        <end position="166"/>
    </location>
</feature>
<feature type="transmembrane region" description="Helical" evidence="5">
    <location>
        <begin position="54"/>
        <end position="81"/>
    </location>
</feature>
<protein>
    <submittedName>
        <fullName evidence="7">YIP1 family protein</fullName>
    </submittedName>
</protein>
<gene>
    <name evidence="7" type="ORF">GCM10009020_05790</name>
</gene>
<keyword evidence="8" id="KW-1185">Reference proteome</keyword>
<evidence type="ECO:0000256" key="5">
    <source>
        <dbReference type="SAM" id="Phobius"/>
    </source>
</evidence>
<dbReference type="Pfam" id="PF04893">
    <property type="entry name" value="Yip1"/>
    <property type="match status" value="1"/>
</dbReference>
<evidence type="ECO:0000256" key="2">
    <source>
        <dbReference type="ARBA" id="ARBA00022692"/>
    </source>
</evidence>
<comment type="subcellular location">
    <subcellularLocation>
        <location evidence="1">Membrane</location>
        <topology evidence="1">Multi-pass membrane protein</topology>
    </subcellularLocation>
</comment>
<dbReference type="GO" id="GO:0016020">
    <property type="term" value="C:membrane"/>
    <property type="evidence" value="ECO:0007669"/>
    <property type="project" value="UniProtKB-SubCell"/>
</dbReference>
<dbReference type="EMBL" id="BAAADV010000001">
    <property type="protein sequence ID" value="GAA0663869.1"/>
    <property type="molecule type" value="Genomic_DNA"/>
</dbReference>
<accession>A0AAV3T5F6</accession>
<comment type="caution">
    <text evidence="7">The sequence shown here is derived from an EMBL/GenBank/DDBJ whole genome shotgun (WGS) entry which is preliminary data.</text>
</comment>
<proteinExistence type="predicted"/>
<feature type="domain" description="Yip1" evidence="6">
    <location>
        <begin position="2"/>
        <end position="155"/>
    </location>
</feature>
<feature type="transmembrane region" description="Helical" evidence="5">
    <location>
        <begin position="20"/>
        <end position="42"/>
    </location>
</feature>